<proteinExistence type="predicted"/>
<feature type="region of interest" description="Disordered" evidence="1">
    <location>
        <begin position="176"/>
        <end position="268"/>
    </location>
</feature>
<evidence type="ECO:0000256" key="1">
    <source>
        <dbReference type="SAM" id="MobiDB-lite"/>
    </source>
</evidence>
<evidence type="ECO:0000313" key="2">
    <source>
        <dbReference type="EMBL" id="KAA6375878.1"/>
    </source>
</evidence>
<accession>A0A5J4UZL1</accession>
<sequence>QCGRQITELLAVMEIDTPVRQNTERYCAYLERLRQCALHRNPETQDRVQGRLKIALEFIQDYLVRAGRRRYNPGPGLFRKVVESNIRDPKEERRLEEDPGLSNSEQRVGDRVFQVRGNNRHSGNNNAQRLCYNNRPLQRDAVWSFNGSENLYQMPSTSNSRGQEAMQLANLRLSRRYSEPELGSHDITTRNIADNEDPTRVQLDDRNGQEPDLSHADSRVLGLAVDHENNDNANNNILKERSVEATKASDGSSQEKETRKNNGLGIGNWRDPIHKCTIQTRRASHQVALKVEGQGSSQQRLEQVDSTLQECNTRHNMEDQQTSSQSTIVLHETQLMDNDPDRCLEFRMGGNTDQRESREGVRTWRVERQQRQEFQLTRSDSGSESNFEIPSRNDLITAYWNTITHKQYCYNVQPQQGQSINYDCSTSRQSHQVSRTILHDNRIQSYSWTFEHYTRQIIKVIQMRKLRIQERSSLEDTQGAWDQDLNRYICNTRELTTHEKVKIERVSIAVSIAPDWPNQKQFTELREIVTQKRCLEKSTKVLLMGAKHTNKGWALQPGLIYIFQSEQRRRKAFQTTVTSQMTEFQRCRPSHLQLIKLMENTLFRTNIAGKIPQEYRLTA</sequence>
<feature type="compositionally biased region" description="Basic and acidic residues" evidence="1">
    <location>
        <begin position="197"/>
        <end position="218"/>
    </location>
</feature>
<feature type="compositionally biased region" description="Basic and acidic residues" evidence="1">
    <location>
        <begin position="176"/>
        <end position="188"/>
    </location>
</feature>
<feature type="non-terminal residue" evidence="2">
    <location>
        <position position="1"/>
    </location>
</feature>
<organism evidence="2 3">
    <name type="scientific">Streblomastix strix</name>
    <dbReference type="NCBI Taxonomy" id="222440"/>
    <lineage>
        <taxon>Eukaryota</taxon>
        <taxon>Metamonada</taxon>
        <taxon>Preaxostyla</taxon>
        <taxon>Oxymonadida</taxon>
        <taxon>Streblomastigidae</taxon>
        <taxon>Streblomastix</taxon>
    </lineage>
</organism>
<evidence type="ECO:0000313" key="3">
    <source>
        <dbReference type="Proteomes" id="UP000324800"/>
    </source>
</evidence>
<protein>
    <submittedName>
        <fullName evidence="2">Uncharacterized protein</fullName>
    </submittedName>
</protein>
<reference evidence="2 3" key="1">
    <citation type="submission" date="2019-03" db="EMBL/GenBank/DDBJ databases">
        <title>Single cell metagenomics reveals metabolic interactions within the superorganism composed of flagellate Streblomastix strix and complex community of Bacteroidetes bacteria on its surface.</title>
        <authorList>
            <person name="Treitli S.C."/>
            <person name="Kolisko M."/>
            <person name="Husnik F."/>
            <person name="Keeling P."/>
            <person name="Hampl V."/>
        </authorList>
    </citation>
    <scope>NUCLEOTIDE SEQUENCE [LARGE SCALE GENOMIC DNA]</scope>
    <source>
        <strain evidence="2">ST1C</strain>
    </source>
</reference>
<gene>
    <name evidence="2" type="ORF">EZS28_028593</name>
</gene>
<dbReference type="EMBL" id="SNRW01010924">
    <property type="protein sequence ID" value="KAA6375878.1"/>
    <property type="molecule type" value="Genomic_DNA"/>
</dbReference>
<dbReference type="AlphaFoldDB" id="A0A5J4UZL1"/>
<name>A0A5J4UZL1_9EUKA</name>
<feature type="region of interest" description="Disordered" evidence="1">
    <location>
        <begin position="89"/>
        <end position="109"/>
    </location>
</feature>
<comment type="caution">
    <text evidence="2">The sequence shown here is derived from an EMBL/GenBank/DDBJ whole genome shotgun (WGS) entry which is preliminary data.</text>
</comment>
<dbReference type="Proteomes" id="UP000324800">
    <property type="component" value="Unassembled WGS sequence"/>
</dbReference>